<dbReference type="InterPro" id="IPR000304">
    <property type="entry name" value="Pyrroline-COOH_reductase"/>
</dbReference>
<evidence type="ECO:0000259" key="8">
    <source>
        <dbReference type="Pfam" id="PF03807"/>
    </source>
</evidence>
<dbReference type="SUPFAM" id="SSF51735">
    <property type="entry name" value="NAD(P)-binding Rossmann-fold domains"/>
    <property type="match status" value="1"/>
</dbReference>
<dbReference type="UniPathway" id="UPA00098">
    <property type="reaction ID" value="UER00361"/>
</dbReference>
<dbReference type="FunFam" id="1.10.3730.10:FF:000001">
    <property type="entry name" value="Pyrroline-5-carboxylate reductase"/>
    <property type="match status" value="1"/>
</dbReference>
<keyword evidence="4" id="KW-0963">Cytoplasm</keyword>
<feature type="binding site" evidence="6">
    <location>
        <begin position="61"/>
        <end position="64"/>
    </location>
    <ligand>
        <name>NADP(+)</name>
        <dbReference type="ChEBI" id="CHEBI:58349"/>
    </ligand>
</feature>
<name>A0A2S3X6A7_PSEPU</name>
<evidence type="ECO:0000259" key="9">
    <source>
        <dbReference type="Pfam" id="PF14748"/>
    </source>
</evidence>
<dbReference type="SUPFAM" id="SSF48179">
    <property type="entry name" value="6-phosphogluconate dehydrogenase C-terminal domain-like"/>
    <property type="match status" value="1"/>
</dbReference>
<dbReference type="Pfam" id="PF14748">
    <property type="entry name" value="P5CR_dimer"/>
    <property type="match status" value="1"/>
</dbReference>
<dbReference type="Pfam" id="PF03807">
    <property type="entry name" value="F420_oxidored"/>
    <property type="match status" value="1"/>
</dbReference>
<comment type="pathway">
    <text evidence="4 7">Amino-acid biosynthesis; L-proline biosynthesis; L-proline from L-glutamate 5-semialdehyde: step 1/1.</text>
</comment>
<dbReference type="EC" id="1.5.1.2" evidence="4 5"/>
<dbReference type="AlphaFoldDB" id="A0A2S3X6A7"/>
<dbReference type="GO" id="GO:0005737">
    <property type="term" value="C:cytoplasm"/>
    <property type="evidence" value="ECO:0007669"/>
    <property type="project" value="UniProtKB-SubCell"/>
</dbReference>
<comment type="catalytic activity">
    <reaction evidence="4">
        <text>L-proline + NAD(+) = (S)-1-pyrroline-5-carboxylate + NADH + 2 H(+)</text>
        <dbReference type="Rhea" id="RHEA:14105"/>
        <dbReference type="ChEBI" id="CHEBI:15378"/>
        <dbReference type="ChEBI" id="CHEBI:17388"/>
        <dbReference type="ChEBI" id="CHEBI:57540"/>
        <dbReference type="ChEBI" id="CHEBI:57945"/>
        <dbReference type="ChEBI" id="CHEBI:60039"/>
        <dbReference type="EC" id="1.5.1.2"/>
    </reaction>
</comment>
<comment type="subcellular location">
    <subcellularLocation>
        <location evidence="4">Cytoplasm</location>
    </subcellularLocation>
</comment>
<sequence length="263" mass="27077">MNALFLGYGRMGSAIGQAWLKAGLVSQVSAVDPYLQTASQITLYSSVEALPTQPFDIIVVAVKPNYACEVLAALPRAVREHAVVISVAAGVPHDKLSLALGHSCPVVRAMPNTPVLVNAGCTGLFAGPDLKATLRERVTRLFEAVGSASWVEHEGLLDAVTALSGSGPAYYHLFSEALAAAGVALGLSPELAKALAAQTALGAATLQTQPDADFAALRTAVTSPNGTTAAAIAAFEHNDGLRQLVDAAVQAAHSRSQALSRES</sequence>
<dbReference type="GO" id="GO:0055129">
    <property type="term" value="P:L-proline biosynthetic process"/>
    <property type="evidence" value="ECO:0007669"/>
    <property type="project" value="UniProtKB-UniRule"/>
</dbReference>
<protein>
    <recommendedName>
        <fullName evidence="4 5">Pyrroline-5-carboxylate reductase</fullName>
        <shortName evidence="4">P5C reductase</shortName>
        <shortName evidence="4">P5CR</shortName>
        <ecNumber evidence="4 5">1.5.1.2</ecNumber>
    </recommendedName>
    <alternativeName>
        <fullName evidence="4">PCA reductase</fullName>
    </alternativeName>
</protein>
<dbReference type="EMBL" id="MINH01000019">
    <property type="protein sequence ID" value="POG10969.1"/>
    <property type="molecule type" value="Genomic_DNA"/>
</dbReference>
<evidence type="ECO:0000313" key="11">
    <source>
        <dbReference type="Proteomes" id="UP000237230"/>
    </source>
</evidence>
<evidence type="ECO:0000256" key="1">
    <source>
        <dbReference type="ARBA" id="ARBA00005525"/>
    </source>
</evidence>
<feature type="domain" description="Pyrroline-5-carboxylate reductase catalytic N-terminal" evidence="8">
    <location>
        <begin position="5"/>
        <end position="90"/>
    </location>
</feature>
<dbReference type="InterPro" id="IPR008927">
    <property type="entry name" value="6-PGluconate_DH-like_C_sf"/>
</dbReference>
<comment type="function">
    <text evidence="4">Catalyzes the reduction of 1-pyrroline-5-carboxylate (PCA) to L-proline.</text>
</comment>
<evidence type="ECO:0000256" key="4">
    <source>
        <dbReference type="HAMAP-Rule" id="MF_01925"/>
    </source>
</evidence>
<organism evidence="10 11">
    <name type="scientific">Pseudomonas putida</name>
    <name type="common">Arthrobacter siderocapsulatus</name>
    <dbReference type="NCBI Taxonomy" id="303"/>
    <lineage>
        <taxon>Bacteria</taxon>
        <taxon>Pseudomonadati</taxon>
        <taxon>Pseudomonadota</taxon>
        <taxon>Gammaproteobacteria</taxon>
        <taxon>Pseudomonadales</taxon>
        <taxon>Pseudomonadaceae</taxon>
        <taxon>Pseudomonas</taxon>
    </lineage>
</organism>
<dbReference type="PIRSF" id="PIRSF000193">
    <property type="entry name" value="Pyrrol-5-carb_rd"/>
    <property type="match status" value="1"/>
</dbReference>
<reference evidence="10 11" key="1">
    <citation type="submission" date="2016-08" db="EMBL/GenBank/DDBJ databases">
        <authorList>
            <person name="Seilhamer J.J."/>
        </authorList>
    </citation>
    <scope>NUCLEOTIDE SEQUENCE [LARGE SCALE GENOMIC DNA]</scope>
    <source>
        <strain evidence="10 11">KH-21-114</strain>
    </source>
</reference>
<dbReference type="GO" id="GO:0004735">
    <property type="term" value="F:pyrroline-5-carboxylate reductase activity"/>
    <property type="evidence" value="ECO:0007669"/>
    <property type="project" value="UniProtKB-UniRule"/>
</dbReference>
<reference evidence="10 11" key="2">
    <citation type="submission" date="2018-03" db="EMBL/GenBank/DDBJ databases">
        <title>Draft genome of Pseudomonas putida strain KH-21-114.</title>
        <authorList>
            <person name="Yoshizawa S."/>
            <person name="Khan N.H."/>
            <person name="Nishimura M."/>
            <person name="Chiura H.X."/>
            <person name="Ogura Y."/>
            <person name="Hayashi T."/>
            <person name="Kogure K."/>
        </authorList>
    </citation>
    <scope>NUCLEOTIDE SEQUENCE [LARGE SCALE GENOMIC DNA]</scope>
    <source>
        <strain evidence="10 11">KH-21-114</strain>
    </source>
</reference>
<dbReference type="InterPro" id="IPR036291">
    <property type="entry name" value="NAD(P)-bd_dom_sf"/>
</dbReference>
<feature type="domain" description="Pyrroline-5-carboxylate reductase dimerisation" evidence="9">
    <location>
        <begin position="154"/>
        <end position="258"/>
    </location>
</feature>
<dbReference type="Gene3D" id="3.40.50.720">
    <property type="entry name" value="NAD(P)-binding Rossmann-like Domain"/>
    <property type="match status" value="1"/>
</dbReference>
<dbReference type="PANTHER" id="PTHR11645:SF0">
    <property type="entry name" value="PYRROLINE-5-CARBOXYLATE REDUCTASE 3"/>
    <property type="match status" value="1"/>
</dbReference>
<comment type="catalytic activity">
    <reaction evidence="4 7">
        <text>L-proline + NADP(+) = (S)-1-pyrroline-5-carboxylate + NADPH + 2 H(+)</text>
        <dbReference type="Rhea" id="RHEA:14109"/>
        <dbReference type="ChEBI" id="CHEBI:15378"/>
        <dbReference type="ChEBI" id="CHEBI:17388"/>
        <dbReference type="ChEBI" id="CHEBI:57783"/>
        <dbReference type="ChEBI" id="CHEBI:58349"/>
        <dbReference type="ChEBI" id="CHEBI:60039"/>
        <dbReference type="EC" id="1.5.1.2"/>
    </reaction>
</comment>
<evidence type="ECO:0000256" key="3">
    <source>
        <dbReference type="ARBA" id="ARBA00023002"/>
    </source>
</evidence>
<dbReference type="InterPro" id="IPR029036">
    <property type="entry name" value="P5CR_dimer"/>
</dbReference>
<dbReference type="Proteomes" id="UP000237230">
    <property type="component" value="Unassembled WGS sequence"/>
</dbReference>
<keyword evidence="4 7" id="KW-0641">Proline biosynthesis</keyword>
<keyword evidence="2 4" id="KW-0521">NADP</keyword>
<dbReference type="OrthoDB" id="9805754at2"/>
<evidence type="ECO:0000256" key="2">
    <source>
        <dbReference type="ARBA" id="ARBA00022857"/>
    </source>
</evidence>
<dbReference type="PANTHER" id="PTHR11645">
    <property type="entry name" value="PYRROLINE-5-CARBOXYLATE REDUCTASE"/>
    <property type="match status" value="1"/>
</dbReference>
<evidence type="ECO:0000313" key="10">
    <source>
        <dbReference type="EMBL" id="POG10969.1"/>
    </source>
</evidence>
<dbReference type="InterPro" id="IPR028939">
    <property type="entry name" value="P5C_Rdtase_cat_N"/>
</dbReference>
<comment type="similarity">
    <text evidence="1 4 7">Belongs to the pyrroline-5-carboxylate reductase family.</text>
</comment>
<feature type="binding site" evidence="6">
    <location>
        <begin position="6"/>
        <end position="11"/>
    </location>
    <ligand>
        <name>NADP(+)</name>
        <dbReference type="ChEBI" id="CHEBI:58349"/>
    </ligand>
</feature>
<accession>A0A2S3X6A7</accession>
<keyword evidence="3 4" id="KW-0560">Oxidoreductase</keyword>
<evidence type="ECO:0000256" key="7">
    <source>
        <dbReference type="RuleBase" id="RU003903"/>
    </source>
</evidence>
<dbReference type="RefSeq" id="WP_103447730.1">
    <property type="nucleotide sequence ID" value="NZ_MINH01000019.1"/>
</dbReference>
<evidence type="ECO:0000256" key="5">
    <source>
        <dbReference type="NCBIfam" id="TIGR00112"/>
    </source>
</evidence>
<keyword evidence="4 7" id="KW-0028">Amino-acid biosynthesis</keyword>
<proteinExistence type="inferred from homology"/>
<dbReference type="InterPro" id="IPR053790">
    <property type="entry name" value="P5CR-like_CS"/>
</dbReference>
<dbReference type="Gene3D" id="1.10.3730.10">
    <property type="entry name" value="ProC C-terminal domain-like"/>
    <property type="match status" value="1"/>
</dbReference>
<evidence type="ECO:0000256" key="6">
    <source>
        <dbReference type="PIRSR" id="PIRSR000193-1"/>
    </source>
</evidence>
<dbReference type="NCBIfam" id="TIGR00112">
    <property type="entry name" value="proC"/>
    <property type="match status" value="1"/>
</dbReference>
<dbReference type="PROSITE" id="PS00521">
    <property type="entry name" value="P5CR"/>
    <property type="match status" value="1"/>
</dbReference>
<dbReference type="HAMAP" id="MF_01925">
    <property type="entry name" value="P5C_reductase"/>
    <property type="match status" value="1"/>
</dbReference>
<gene>
    <name evidence="4" type="primary">proC</name>
    <name evidence="10" type="ORF">BGP84_14965</name>
</gene>
<comment type="caution">
    <text evidence="10">The sequence shown here is derived from an EMBL/GenBank/DDBJ whole genome shotgun (WGS) entry which is preliminary data.</text>
</comment>